<name>A0A7K3RQL8_9ACTN</name>
<evidence type="ECO:0000313" key="2">
    <source>
        <dbReference type="Proteomes" id="UP000469670"/>
    </source>
</evidence>
<dbReference type="AlphaFoldDB" id="A0A7K3RQL8"/>
<comment type="caution">
    <text evidence="1">The sequence shown here is derived from an EMBL/GenBank/DDBJ whole genome shotgun (WGS) entry which is preliminary data.</text>
</comment>
<dbReference type="Proteomes" id="UP000469670">
    <property type="component" value="Unassembled WGS sequence"/>
</dbReference>
<feature type="non-terminal residue" evidence="1">
    <location>
        <position position="88"/>
    </location>
</feature>
<dbReference type="GO" id="GO:0005524">
    <property type="term" value="F:ATP binding"/>
    <property type="evidence" value="ECO:0007669"/>
    <property type="project" value="UniProtKB-KW"/>
</dbReference>
<protein>
    <submittedName>
        <fullName evidence="1">ATP-binding protein</fullName>
    </submittedName>
</protein>
<keyword evidence="1" id="KW-0067">ATP-binding</keyword>
<reference evidence="1 2" key="1">
    <citation type="submission" date="2020-01" db="EMBL/GenBank/DDBJ databases">
        <title>Insect and environment-associated Actinomycetes.</title>
        <authorList>
            <person name="Currrie C."/>
            <person name="Chevrette M."/>
            <person name="Carlson C."/>
            <person name="Stubbendieck R."/>
            <person name="Wendt-Pienkowski E."/>
        </authorList>
    </citation>
    <scope>NUCLEOTIDE SEQUENCE [LARGE SCALE GENOMIC DNA]</scope>
    <source>
        <strain evidence="1 2">SID7590</strain>
    </source>
</reference>
<sequence length="88" mass="9326">YRCLERALAEPPLPETHATVLYELGCAALLTSPSGTVAHLRAALAMDGLEPGARIDAVCRLSQALVHLGHVSEAVQTIEREAARLEPG</sequence>
<organism evidence="1 2">
    <name type="scientific">Streptomyces parvus</name>
    <dbReference type="NCBI Taxonomy" id="66428"/>
    <lineage>
        <taxon>Bacteria</taxon>
        <taxon>Bacillati</taxon>
        <taxon>Actinomycetota</taxon>
        <taxon>Actinomycetes</taxon>
        <taxon>Kitasatosporales</taxon>
        <taxon>Streptomycetaceae</taxon>
        <taxon>Streptomyces</taxon>
    </lineage>
</organism>
<dbReference type="EMBL" id="JAAGMP010000157">
    <property type="protein sequence ID" value="NEC17192.1"/>
    <property type="molecule type" value="Genomic_DNA"/>
</dbReference>
<evidence type="ECO:0000313" key="1">
    <source>
        <dbReference type="EMBL" id="NEC17192.1"/>
    </source>
</evidence>
<feature type="non-terminal residue" evidence="1">
    <location>
        <position position="1"/>
    </location>
</feature>
<accession>A0A7K3RQL8</accession>
<gene>
    <name evidence="1" type="ORF">G3I50_02730</name>
</gene>
<keyword evidence="1" id="KW-0547">Nucleotide-binding</keyword>
<proteinExistence type="predicted"/>